<accession>A0A0N7CDE3</accession>
<organism evidence="1">
    <name type="scientific">Weissella confusa</name>
    <name type="common">Lactobacillus confusus</name>
    <dbReference type="NCBI Taxonomy" id="1583"/>
    <lineage>
        <taxon>Bacteria</taxon>
        <taxon>Bacillati</taxon>
        <taxon>Bacillota</taxon>
        <taxon>Bacilli</taxon>
        <taxon>Lactobacillales</taxon>
        <taxon>Lactobacillaceae</taxon>
        <taxon>Weissella</taxon>
    </lineage>
</organism>
<geneLocation type="plasmid" evidence="1">
    <name>pWcMBF8-1</name>
</geneLocation>
<dbReference type="InterPro" id="IPR009241">
    <property type="entry name" value="HigB-like"/>
</dbReference>
<evidence type="ECO:0000313" key="1">
    <source>
        <dbReference type="EMBL" id="AKL79730.1"/>
    </source>
</evidence>
<sequence length="118" mass="13761">MENPKFTAFTRPNGHNEFVEFVNTLPVKDRQKLLSTLKKIEEHGLPVASRMEWVKPLNKNIYEIRSKVGSNIQRALYFHVVGNEFIITHGFTKKTQKTPSAEIKHGEALRKEYFDMED</sequence>
<gene>
    <name evidence="1" type="ORF">pWcMBF8-1_18</name>
</gene>
<dbReference type="RefSeq" id="WP_099087402.1">
    <property type="nucleotide sequence ID" value="NZ_JAAODE010000021.1"/>
</dbReference>
<proteinExistence type="predicted"/>
<dbReference type="Pfam" id="PF05973">
    <property type="entry name" value="Gp49"/>
    <property type="match status" value="1"/>
</dbReference>
<reference evidence="1" key="1">
    <citation type="submission" date="2015-04" db="EMBL/GenBank/DDBJ databases">
        <title>Plasmid pWcMBF8-1 isolated from Weissella confusa strain MBF8-1 carries a bacteriocin-encoding locus.</title>
        <authorList>
            <person name="Malik A."/>
            <person name="Heng N.C.K."/>
        </authorList>
    </citation>
    <scope>NUCLEOTIDE SEQUENCE</scope>
    <source>
        <strain evidence="1">MBF8-1</strain>
        <plasmid evidence="1">pWcMBF8-1</plasmid>
    </source>
</reference>
<keyword evidence="1" id="KW-0614">Plasmid</keyword>
<protein>
    <submittedName>
        <fullName evidence="1">Phage-related protein</fullName>
    </submittedName>
</protein>
<dbReference type="EMBL" id="KR350502">
    <property type="protein sequence ID" value="AKL79730.1"/>
    <property type="molecule type" value="Genomic_DNA"/>
</dbReference>
<dbReference type="AlphaFoldDB" id="A0A0N7CDE3"/>
<name>A0A0N7CDE3_WEICO</name>